<proteinExistence type="predicted"/>
<evidence type="ECO:0000313" key="2">
    <source>
        <dbReference type="Proteomes" id="UP000001646"/>
    </source>
</evidence>
<dbReference type="HOGENOM" id="CLU_078402_0_0_1"/>
<reference evidence="1" key="2">
    <citation type="submission" date="2025-08" db="UniProtKB">
        <authorList>
            <consortium name="Ensembl"/>
        </authorList>
    </citation>
    <scope>IDENTIFICATION</scope>
</reference>
<dbReference type="eggNOG" id="ENOG502QVH3">
    <property type="taxonomic scope" value="Eukaryota"/>
</dbReference>
<accession>H9GK71</accession>
<reference evidence="1" key="1">
    <citation type="submission" date="2009-12" db="EMBL/GenBank/DDBJ databases">
        <title>The Genome Sequence of Anolis carolinensis (Green Anole Lizard).</title>
        <authorList>
            <consortium name="The Genome Sequencing Platform"/>
            <person name="Di Palma F."/>
            <person name="Alfoldi J."/>
            <person name="Heiman D."/>
            <person name="Young S."/>
            <person name="Grabherr M."/>
            <person name="Johnson J."/>
            <person name="Lander E.S."/>
            <person name="Lindblad-Toh K."/>
        </authorList>
    </citation>
    <scope>NUCLEOTIDE SEQUENCE [LARGE SCALE GENOMIC DNA]</scope>
    <source>
        <strain evidence="1">JBL SC #1</strain>
    </source>
</reference>
<evidence type="ECO:0000313" key="1">
    <source>
        <dbReference type="Ensembl" id="ENSACAP00000013480.3"/>
    </source>
</evidence>
<organism evidence="1 2">
    <name type="scientific">Anolis carolinensis</name>
    <name type="common">Green anole</name>
    <name type="synonym">American chameleon</name>
    <dbReference type="NCBI Taxonomy" id="28377"/>
    <lineage>
        <taxon>Eukaryota</taxon>
        <taxon>Metazoa</taxon>
        <taxon>Chordata</taxon>
        <taxon>Craniata</taxon>
        <taxon>Vertebrata</taxon>
        <taxon>Euteleostomi</taxon>
        <taxon>Lepidosauria</taxon>
        <taxon>Squamata</taxon>
        <taxon>Bifurcata</taxon>
        <taxon>Unidentata</taxon>
        <taxon>Episquamata</taxon>
        <taxon>Toxicofera</taxon>
        <taxon>Iguania</taxon>
        <taxon>Dactyloidae</taxon>
        <taxon>Anolis</taxon>
    </lineage>
</organism>
<keyword evidence="2" id="KW-1185">Reference proteome</keyword>
<name>H9GK71_ANOCA</name>
<sequence length="242" mass="26877">WPPSRSLPFQVPPLRPLEHGAFSNRYRLPRSLSLSLPQGAPSSSSSSSSSSWQMLLLLCQFSLGCGVSCSLGFLQEGAPHRTGNLLLAVLLAALLSRLGARLASHALALYRLHAAQRYCPALLGPPLTHLLHPSLVIYIEEEQRQNPSEQMAFQTVFVRMGGLLVLLMTVGRWADIASLLVSLVGELWCLLHARAMMDICRKQVSSRAPRRPFLKSHGGLSPRYFSQPYLSYRRLSNTFIFQ</sequence>
<dbReference type="PANTHER" id="PTHR35257">
    <property type="entry name" value="TRANSMEMBRANE PROTEIN 82"/>
    <property type="match status" value="1"/>
</dbReference>
<dbReference type="Bgee" id="ENSACAG00000013746">
    <property type="expression patterns" value="Expressed in kidney and 11 other cell types or tissues"/>
</dbReference>
<dbReference type="AlphaFoldDB" id="H9GK71"/>
<gene>
    <name evidence="1" type="primary">TMEM82</name>
</gene>
<dbReference type="InterPro" id="IPR031648">
    <property type="entry name" value="TMEM82"/>
</dbReference>
<protein>
    <submittedName>
        <fullName evidence="1">Transmembrane protein 82</fullName>
    </submittedName>
</protein>
<dbReference type="GeneTree" id="ENSGT00500000045021"/>
<dbReference type="Proteomes" id="UP000001646">
    <property type="component" value="Unplaced"/>
</dbReference>
<reference evidence="1" key="3">
    <citation type="submission" date="2025-09" db="UniProtKB">
        <authorList>
            <consortium name="Ensembl"/>
        </authorList>
    </citation>
    <scope>IDENTIFICATION</scope>
</reference>
<dbReference type="STRING" id="28377.ENSACAP00000013480"/>
<dbReference type="PANTHER" id="PTHR35257:SF1">
    <property type="entry name" value="TRANSMEMBRANE PROTEIN 82"/>
    <property type="match status" value="1"/>
</dbReference>
<dbReference type="Pfam" id="PF15816">
    <property type="entry name" value="TMEM82"/>
    <property type="match status" value="2"/>
</dbReference>
<dbReference type="InParanoid" id="H9GK71"/>
<dbReference type="Ensembl" id="ENSACAT00000013758.3">
    <property type="protein sequence ID" value="ENSACAP00000013480.3"/>
    <property type="gene ID" value="ENSACAG00000013746.3"/>
</dbReference>